<reference evidence="1" key="2">
    <citation type="submission" date="2023-06" db="EMBL/GenBank/DDBJ databases">
        <authorList>
            <person name="Swenson N.G."/>
            <person name="Wegrzyn J.L."/>
            <person name="Mcevoy S.L."/>
        </authorList>
    </citation>
    <scope>NUCLEOTIDE SEQUENCE</scope>
    <source>
        <strain evidence="1">NS2018</strain>
        <tissue evidence="1">Leaf</tissue>
    </source>
</reference>
<keyword evidence="2" id="KW-1185">Reference proteome</keyword>
<organism evidence="1 2">
    <name type="scientific">Acer saccharum</name>
    <name type="common">Sugar maple</name>
    <dbReference type="NCBI Taxonomy" id="4024"/>
    <lineage>
        <taxon>Eukaryota</taxon>
        <taxon>Viridiplantae</taxon>
        <taxon>Streptophyta</taxon>
        <taxon>Embryophyta</taxon>
        <taxon>Tracheophyta</taxon>
        <taxon>Spermatophyta</taxon>
        <taxon>Magnoliopsida</taxon>
        <taxon>eudicotyledons</taxon>
        <taxon>Gunneridae</taxon>
        <taxon>Pentapetalae</taxon>
        <taxon>rosids</taxon>
        <taxon>malvids</taxon>
        <taxon>Sapindales</taxon>
        <taxon>Sapindaceae</taxon>
        <taxon>Hippocastanoideae</taxon>
        <taxon>Acereae</taxon>
        <taxon>Acer</taxon>
    </lineage>
</organism>
<dbReference type="AlphaFoldDB" id="A0AA39SV86"/>
<proteinExistence type="predicted"/>
<reference evidence="1" key="1">
    <citation type="journal article" date="2022" name="Plant J.">
        <title>Strategies of tolerance reflected in two North American maple genomes.</title>
        <authorList>
            <person name="McEvoy S.L."/>
            <person name="Sezen U.U."/>
            <person name="Trouern-Trend A."/>
            <person name="McMahon S.M."/>
            <person name="Schaberg P.G."/>
            <person name="Yang J."/>
            <person name="Wegrzyn J.L."/>
            <person name="Swenson N.G."/>
        </authorList>
    </citation>
    <scope>NUCLEOTIDE SEQUENCE</scope>
    <source>
        <strain evidence="1">NS2018</strain>
    </source>
</reference>
<evidence type="ECO:0000313" key="1">
    <source>
        <dbReference type="EMBL" id="KAK0596025.1"/>
    </source>
</evidence>
<dbReference type="Proteomes" id="UP001168877">
    <property type="component" value="Unassembled WGS sequence"/>
</dbReference>
<dbReference type="EMBL" id="JAUESC010000004">
    <property type="protein sequence ID" value="KAK0596025.1"/>
    <property type="molecule type" value="Genomic_DNA"/>
</dbReference>
<protein>
    <submittedName>
        <fullName evidence="1">Uncharacterized protein</fullName>
    </submittedName>
</protein>
<accession>A0AA39SV86</accession>
<sequence length="104" mass="11842">MMTRITSPIRKVATGRLTSATVLLLRSWNTLPNIVNLVEAAKQDYEIEKLNERDCEPFRWCCCDSGLSTKRNRVYGNEIHRRECSQCNKGSSCGCTLFLALNKI</sequence>
<evidence type="ECO:0000313" key="2">
    <source>
        <dbReference type="Proteomes" id="UP001168877"/>
    </source>
</evidence>
<name>A0AA39SV86_ACESA</name>
<comment type="caution">
    <text evidence="1">The sequence shown here is derived from an EMBL/GenBank/DDBJ whole genome shotgun (WGS) entry which is preliminary data.</text>
</comment>
<gene>
    <name evidence="1" type="ORF">LWI29_012078</name>
</gene>